<dbReference type="AlphaFoldDB" id="A0A128F3T0"/>
<dbReference type="PANTHER" id="PTHR11537:SF254">
    <property type="entry name" value="POTASSIUM VOLTAGE-GATED CHANNEL PROTEIN SHAB"/>
    <property type="match status" value="1"/>
</dbReference>
<sequence length="249" mass="27969">MQVQAIDKKLPESITPFQIAVLVLSVFVVLSLMVEILFPLSAETRQILLYVDTLICGVFFIDFVQQFRAAESKLQYMKWGWLDLISCIPLMDVNQFARILRVVRLVRAIKSISMITHAITENKASSSLHFLIATSLIMMVFGSIYVLSLERGMPGANIQTAADAFWWTFITITTVGYGDFYPVTLEGRIVAIMLITMGVGMFGSFTAVFASWLIAEPKETKSVALEVEVQSLRKEIQELKELLKDNKGV</sequence>
<dbReference type="PRINTS" id="PR00169">
    <property type="entry name" value="KCHANNEL"/>
</dbReference>
<gene>
    <name evidence="15" type="primary">kcsA_1</name>
    <name evidence="15" type="ORF">GCE9029_02380</name>
</gene>
<keyword evidence="3" id="KW-0633">Potassium transport</keyword>
<evidence type="ECO:0000313" key="16">
    <source>
        <dbReference type="Proteomes" id="UP000071641"/>
    </source>
</evidence>
<keyword evidence="2" id="KW-0813">Transport</keyword>
<comment type="subcellular location">
    <subcellularLocation>
        <location evidence="1">Membrane</location>
        <topology evidence="1">Multi-pass membrane protein</topology>
    </subcellularLocation>
</comment>
<dbReference type="Gene3D" id="1.20.120.350">
    <property type="entry name" value="Voltage-gated potassium channels. Chain C"/>
    <property type="match status" value="1"/>
</dbReference>
<keyword evidence="7" id="KW-0630">Potassium</keyword>
<keyword evidence="10 13" id="KW-0472">Membrane</keyword>
<keyword evidence="9" id="KW-0406">Ion transport</keyword>
<dbReference type="Proteomes" id="UP000071641">
    <property type="component" value="Unassembled WGS sequence"/>
</dbReference>
<dbReference type="PANTHER" id="PTHR11537">
    <property type="entry name" value="VOLTAGE-GATED POTASSIUM CHANNEL"/>
    <property type="match status" value="1"/>
</dbReference>
<evidence type="ECO:0000256" key="4">
    <source>
        <dbReference type="ARBA" id="ARBA00022692"/>
    </source>
</evidence>
<evidence type="ECO:0000313" key="15">
    <source>
        <dbReference type="EMBL" id="CZF81074.1"/>
    </source>
</evidence>
<keyword evidence="8 13" id="KW-1133">Transmembrane helix</keyword>
<feature type="transmembrane region" description="Helical" evidence="13">
    <location>
        <begin position="189"/>
        <end position="215"/>
    </location>
</feature>
<dbReference type="RefSeq" id="WP_062663462.1">
    <property type="nucleotide sequence ID" value="NZ_FIZX01000002.1"/>
</dbReference>
<evidence type="ECO:0000256" key="9">
    <source>
        <dbReference type="ARBA" id="ARBA00023065"/>
    </source>
</evidence>
<dbReference type="GO" id="GO:0001508">
    <property type="term" value="P:action potential"/>
    <property type="evidence" value="ECO:0007669"/>
    <property type="project" value="TreeGrafter"/>
</dbReference>
<evidence type="ECO:0000256" key="6">
    <source>
        <dbReference type="ARBA" id="ARBA00022882"/>
    </source>
</evidence>
<evidence type="ECO:0000256" key="1">
    <source>
        <dbReference type="ARBA" id="ARBA00004141"/>
    </source>
</evidence>
<dbReference type="InterPro" id="IPR027359">
    <property type="entry name" value="Volt_channel_dom_sf"/>
</dbReference>
<evidence type="ECO:0000256" key="7">
    <source>
        <dbReference type="ARBA" id="ARBA00022958"/>
    </source>
</evidence>
<dbReference type="InterPro" id="IPR005821">
    <property type="entry name" value="Ion_trans_dom"/>
</dbReference>
<feature type="transmembrane region" description="Helical" evidence="13">
    <location>
        <begin position="17"/>
        <end position="40"/>
    </location>
</feature>
<evidence type="ECO:0000259" key="14">
    <source>
        <dbReference type="Pfam" id="PF00520"/>
    </source>
</evidence>
<evidence type="ECO:0000256" key="13">
    <source>
        <dbReference type="SAM" id="Phobius"/>
    </source>
</evidence>
<proteinExistence type="predicted"/>
<keyword evidence="6" id="KW-0851">Voltage-gated channel</keyword>
<evidence type="ECO:0000256" key="10">
    <source>
        <dbReference type="ARBA" id="ARBA00023136"/>
    </source>
</evidence>
<dbReference type="Pfam" id="PF00520">
    <property type="entry name" value="Ion_trans"/>
    <property type="match status" value="1"/>
</dbReference>
<keyword evidence="4 13" id="KW-0812">Transmembrane</keyword>
<dbReference type="Gene3D" id="1.10.287.70">
    <property type="match status" value="1"/>
</dbReference>
<name>A0A128F3T0_9GAMM</name>
<feature type="transmembrane region" description="Helical" evidence="13">
    <location>
        <begin position="47"/>
        <end position="67"/>
    </location>
</feature>
<dbReference type="STRING" id="1796497.GCE9029_02380"/>
<dbReference type="InterPro" id="IPR028325">
    <property type="entry name" value="VG_K_chnl"/>
</dbReference>
<dbReference type="SUPFAM" id="SSF81324">
    <property type="entry name" value="Voltage-gated potassium channels"/>
    <property type="match status" value="1"/>
</dbReference>
<evidence type="ECO:0000256" key="2">
    <source>
        <dbReference type="ARBA" id="ARBA00022448"/>
    </source>
</evidence>
<feature type="transmembrane region" description="Helical" evidence="13">
    <location>
        <begin position="128"/>
        <end position="148"/>
    </location>
</feature>
<evidence type="ECO:0000256" key="5">
    <source>
        <dbReference type="ARBA" id="ARBA00022826"/>
    </source>
</evidence>
<organism evidence="15 16">
    <name type="scientific">Grimontia celer</name>
    <dbReference type="NCBI Taxonomy" id="1796497"/>
    <lineage>
        <taxon>Bacteria</taxon>
        <taxon>Pseudomonadati</taxon>
        <taxon>Pseudomonadota</taxon>
        <taxon>Gammaproteobacteria</taxon>
        <taxon>Vibrionales</taxon>
        <taxon>Vibrionaceae</taxon>
        <taxon>Grimontia</taxon>
    </lineage>
</organism>
<keyword evidence="12" id="KW-0175">Coiled coil</keyword>
<keyword evidence="16" id="KW-1185">Reference proteome</keyword>
<protein>
    <submittedName>
        <fullName evidence="15">pH-gated potassium channel KcsA</fullName>
    </submittedName>
</protein>
<reference evidence="16" key="1">
    <citation type="submission" date="2016-02" db="EMBL/GenBank/DDBJ databases">
        <authorList>
            <person name="Rodrigo-Torres Lidia"/>
            <person name="Arahal R.David."/>
        </authorList>
    </citation>
    <scope>NUCLEOTIDE SEQUENCE [LARGE SCALE GENOMIC DNA]</scope>
    <source>
        <strain evidence="16">CECT 9029</strain>
    </source>
</reference>
<dbReference type="GO" id="GO:0005249">
    <property type="term" value="F:voltage-gated potassium channel activity"/>
    <property type="evidence" value="ECO:0007669"/>
    <property type="project" value="InterPro"/>
</dbReference>
<evidence type="ECO:0000256" key="8">
    <source>
        <dbReference type="ARBA" id="ARBA00022989"/>
    </source>
</evidence>
<dbReference type="OrthoDB" id="9813518at2"/>
<feature type="transmembrane region" description="Helical" evidence="13">
    <location>
        <begin position="160"/>
        <end position="177"/>
    </location>
</feature>
<feature type="coiled-coil region" evidence="12">
    <location>
        <begin position="222"/>
        <end position="249"/>
    </location>
</feature>
<feature type="domain" description="Ion transport" evidence="14">
    <location>
        <begin position="16"/>
        <end position="210"/>
    </location>
</feature>
<dbReference type="EMBL" id="FIZX01000002">
    <property type="protein sequence ID" value="CZF81074.1"/>
    <property type="molecule type" value="Genomic_DNA"/>
</dbReference>
<evidence type="ECO:0000256" key="12">
    <source>
        <dbReference type="SAM" id="Coils"/>
    </source>
</evidence>
<accession>A0A128F3T0</accession>
<dbReference type="GO" id="GO:0008076">
    <property type="term" value="C:voltage-gated potassium channel complex"/>
    <property type="evidence" value="ECO:0007669"/>
    <property type="project" value="InterPro"/>
</dbReference>
<keyword evidence="5" id="KW-0631">Potassium channel</keyword>
<evidence type="ECO:0000256" key="11">
    <source>
        <dbReference type="ARBA" id="ARBA00023303"/>
    </source>
</evidence>
<keyword evidence="11 15" id="KW-0407">Ion channel</keyword>
<dbReference type="Gene3D" id="1.20.5.110">
    <property type="match status" value="1"/>
</dbReference>
<evidence type="ECO:0000256" key="3">
    <source>
        <dbReference type="ARBA" id="ARBA00022538"/>
    </source>
</evidence>